<dbReference type="Pfam" id="PF12796">
    <property type="entry name" value="Ank_2"/>
    <property type="match status" value="1"/>
</dbReference>
<dbReference type="SMART" id="SM00248">
    <property type="entry name" value="ANK"/>
    <property type="match status" value="2"/>
</dbReference>
<evidence type="ECO:0000256" key="7">
    <source>
        <dbReference type="ARBA" id="ARBA00023163"/>
    </source>
</evidence>
<dbReference type="PROSITE" id="PS50297">
    <property type="entry name" value="ANK_REP_REGION"/>
    <property type="match status" value="1"/>
</dbReference>
<dbReference type="SUPFAM" id="SSF48403">
    <property type="entry name" value="Ankyrin repeat"/>
    <property type="match status" value="1"/>
</dbReference>
<dbReference type="Pfam" id="PF00046">
    <property type="entry name" value="Homeodomain"/>
    <property type="match status" value="1"/>
</dbReference>
<evidence type="ECO:0000256" key="11">
    <source>
        <dbReference type="RuleBase" id="RU000682"/>
    </source>
</evidence>
<dbReference type="InterPro" id="IPR001356">
    <property type="entry name" value="HD"/>
</dbReference>
<keyword evidence="7" id="KW-0804">Transcription</keyword>
<dbReference type="Gene3D" id="1.10.10.60">
    <property type="entry name" value="Homeodomain-like"/>
    <property type="match status" value="1"/>
</dbReference>
<feature type="domain" description="Homeobox" evidence="14">
    <location>
        <begin position="110"/>
        <end position="170"/>
    </location>
</feature>
<keyword evidence="4 12" id="KW-0175">Coiled coil</keyword>
<evidence type="ECO:0000313" key="17">
    <source>
        <dbReference type="Proteomes" id="UP000298416"/>
    </source>
</evidence>
<dbReference type="Pfam" id="PF25797">
    <property type="entry name" value="PDF2_C"/>
    <property type="match status" value="1"/>
</dbReference>
<evidence type="ECO:0000256" key="2">
    <source>
        <dbReference type="ARBA" id="ARBA00006789"/>
    </source>
</evidence>
<evidence type="ECO:0000256" key="5">
    <source>
        <dbReference type="ARBA" id="ARBA00023125"/>
    </source>
</evidence>
<dbReference type="PANTHER" id="PTHR45654:SF111">
    <property type="entry name" value="HOMEOBOX-LEUCINE ZIPPER PROTEIN ROC6"/>
    <property type="match status" value="1"/>
</dbReference>
<evidence type="ECO:0000256" key="3">
    <source>
        <dbReference type="ARBA" id="ARBA00023015"/>
    </source>
</evidence>
<evidence type="ECO:0000259" key="14">
    <source>
        <dbReference type="PROSITE" id="PS50071"/>
    </source>
</evidence>
<keyword evidence="9" id="KW-0040">ANK repeat</keyword>
<feature type="region of interest" description="Disordered" evidence="13">
    <location>
        <begin position="91"/>
        <end position="119"/>
    </location>
</feature>
<name>A0A8X8Z5H9_SALSN</name>
<dbReference type="GO" id="GO:0003677">
    <property type="term" value="F:DNA binding"/>
    <property type="evidence" value="ECO:0007669"/>
    <property type="project" value="UniProtKB-UniRule"/>
</dbReference>
<dbReference type="InterPro" id="IPR002110">
    <property type="entry name" value="Ankyrin_rpt"/>
</dbReference>
<evidence type="ECO:0000259" key="15">
    <source>
        <dbReference type="PROSITE" id="PS50848"/>
    </source>
</evidence>
<keyword evidence="5 10" id="KW-0238">DNA-binding</keyword>
<comment type="caution">
    <text evidence="16">The sequence shown here is derived from an EMBL/GenBank/DDBJ whole genome shotgun (WGS) entry which is preliminary data.</text>
</comment>
<dbReference type="InterPro" id="IPR057993">
    <property type="entry name" value="HD-Zip_IV_C"/>
</dbReference>
<dbReference type="InterPro" id="IPR036770">
    <property type="entry name" value="Ankyrin_rpt-contain_sf"/>
</dbReference>
<keyword evidence="6 10" id="KW-0371">Homeobox</keyword>
<evidence type="ECO:0000256" key="9">
    <source>
        <dbReference type="PROSITE-ProRule" id="PRU00023"/>
    </source>
</evidence>
<dbReference type="FunFam" id="1.10.10.60:FF:000229">
    <property type="entry name" value="Homeobox-leucine zipper protein HDG1"/>
    <property type="match status" value="1"/>
</dbReference>
<evidence type="ECO:0000256" key="10">
    <source>
        <dbReference type="PROSITE-ProRule" id="PRU00108"/>
    </source>
</evidence>
<comment type="subcellular location">
    <subcellularLocation>
        <location evidence="1 10 11">Nucleus</location>
    </subcellularLocation>
</comment>
<reference evidence="16" key="1">
    <citation type="submission" date="2018-01" db="EMBL/GenBank/DDBJ databases">
        <authorList>
            <person name="Mao J.F."/>
        </authorList>
    </citation>
    <scope>NUCLEOTIDE SEQUENCE</scope>
    <source>
        <strain evidence="16">Huo1</strain>
        <tissue evidence="16">Leaf</tissue>
    </source>
</reference>
<evidence type="ECO:0000256" key="6">
    <source>
        <dbReference type="ARBA" id="ARBA00023155"/>
    </source>
</evidence>
<dbReference type="Pfam" id="PF00023">
    <property type="entry name" value="Ank"/>
    <property type="match status" value="1"/>
</dbReference>
<dbReference type="PROSITE" id="PS50848">
    <property type="entry name" value="START"/>
    <property type="match status" value="1"/>
</dbReference>
<dbReference type="Proteomes" id="UP000298416">
    <property type="component" value="Unassembled WGS sequence"/>
</dbReference>
<dbReference type="GO" id="GO:0008289">
    <property type="term" value="F:lipid binding"/>
    <property type="evidence" value="ECO:0007669"/>
    <property type="project" value="InterPro"/>
</dbReference>
<comment type="similarity">
    <text evidence="2">Belongs to the HD-ZIP homeobox family. Class IV subfamily.</text>
</comment>
<protein>
    <recommendedName>
        <fullName evidence="18">Homeobox-leucine zipper protein</fullName>
    </recommendedName>
</protein>
<accession>A0A8X8Z5H9</accession>
<dbReference type="CDD" id="cd08875">
    <property type="entry name" value="START_ArGLABRA2_like"/>
    <property type="match status" value="1"/>
</dbReference>
<dbReference type="SUPFAM" id="SSF46689">
    <property type="entry name" value="Homeodomain-like"/>
    <property type="match status" value="1"/>
</dbReference>
<keyword evidence="17" id="KW-1185">Reference proteome</keyword>
<dbReference type="PROSITE" id="PS50088">
    <property type="entry name" value="ANK_REPEAT"/>
    <property type="match status" value="1"/>
</dbReference>
<gene>
    <name evidence="16" type="ORF">SASPL_149713</name>
</gene>
<dbReference type="InterPro" id="IPR002913">
    <property type="entry name" value="START_lipid-bd_dom"/>
</dbReference>
<evidence type="ECO:0000256" key="4">
    <source>
        <dbReference type="ARBA" id="ARBA00023054"/>
    </source>
</evidence>
<dbReference type="SMART" id="SM00234">
    <property type="entry name" value="START"/>
    <property type="match status" value="1"/>
</dbReference>
<evidence type="ECO:0000256" key="12">
    <source>
        <dbReference type="SAM" id="Coils"/>
    </source>
</evidence>
<keyword evidence="8 10" id="KW-0539">Nucleus</keyword>
<dbReference type="PANTHER" id="PTHR45654">
    <property type="entry name" value="HOMEOBOX-LEUCINE ZIPPER PROTEIN MERISTEM L1"/>
    <property type="match status" value="1"/>
</dbReference>
<feature type="compositionally biased region" description="Acidic residues" evidence="13">
    <location>
        <begin position="91"/>
        <end position="103"/>
    </location>
</feature>
<feature type="DNA-binding region" description="Homeobox" evidence="10">
    <location>
        <begin position="112"/>
        <end position="171"/>
    </location>
</feature>
<proteinExistence type="inferred from homology"/>
<dbReference type="Pfam" id="PF01852">
    <property type="entry name" value="START"/>
    <property type="match status" value="1"/>
</dbReference>
<dbReference type="AlphaFoldDB" id="A0A8X8Z5H9"/>
<dbReference type="CDD" id="cd00086">
    <property type="entry name" value="homeodomain"/>
    <property type="match status" value="1"/>
</dbReference>
<feature type="compositionally biased region" description="Basic residues" evidence="13">
    <location>
        <begin position="109"/>
        <end position="119"/>
    </location>
</feature>
<keyword evidence="3" id="KW-0805">Transcription regulation</keyword>
<dbReference type="InterPro" id="IPR009057">
    <property type="entry name" value="Homeodomain-like_sf"/>
</dbReference>
<evidence type="ECO:0008006" key="18">
    <source>
        <dbReference type="Google" id="ProtNLM"/>
    </source>
</evidence>
<evidence type="ECO:0000256" key="8">
    <source>
        <dbReference type="ARBA" id="ARBA00023242"/>
    </source>
</evidence>
<dbReference type="Gene3D" id="1.25.40.20">
    <property type="entry name" value="Ankyrin repeat-containing domain"/>
    <property type="match status" value="2"/>
</dbReference>
<evidence type="ECO:0000256" key="1">
    <source>
        <dbReference type="ARBA" id="ARBA00004123"/>
    </source>
</evidence>
<dbReference type="PROSITE" id="PS50071">
    <property type="entry name" value="HOMEOBOX_2"/>
    <property type="match status" value="1"/>
</dbReference>
<dbReference type="InterPro" id="IPR042160">
    <property type="entry name" value="HD-Zip_IV"/>
</dbReference>
<dbReference type="SMART" id="SM00389">
    <property type="entry name" value="HOX"/>
    <property type="match status" value="1"/>
</dbReference>
<feature type="repeat" description="ANK" evidence="9">
    <location>
        <begin position="898"/>
        <end position="930"/>
    </location>
</feature>
<dbReference type="SUPFAM" id="SSF55961">
    <property type="entry name" value="Bet v1-like"/>
    <property type="match status" value="2"/>
</dbReference>
<feature type="coiled-coil region" evidence="12">
    <location>
        <begin position="164"/>
        <end position="191"/>
    </location>
</feature>
<sequence length="1001" mass="110639">MNSFWGFPSKSRSFVSEASGGEKMVADASFSSYNNIMSTATNAMSLQSSYSQPLFTTPPLSIAIPKMENLGEMGLLRGSHNSSLIGRLREDELESEGGSGDEDNATHSKSSKKKKYHRHTPFQIQELEASFKDNPHPDEKSRLELGKRLSLDAKQVKFWFQNRRTQMKTQLERHENSILKHENDKLRIENIAMREAMRNPMCENCGSPAILGDVPIEQQHLMIENARLKDELARLHHLGGKFLGRSNGSMPPLPSNSSLDLSVGRNGFSGLNSLDHGIPLGLDFGNRMSNSFPAMPPNGNMINFSNKSLFLELAMAGVDELIKLAQLDSPLWFRSLEGDGESLNLEEYAKIFSPCIGVKPSDFATEATRATCNVMINSTQLVEALMDTKQWTELFPWNIGSASILDIISPGIAGSKNGMLQLMQAEFQIPSPLVPIRPVKFVRFCKQHGEDSWAVADVSIDTLLHGNVHVSCRRLPSGCIVRDMANGYSKVTWIEHTEYDESVAHPLYRPLLRSGIAFGAQKWSSNMRRQCELYASLASSAAFGVDHSALSPSGKRSIMKLAQRMTRGFCSGICSTVDEWELVQDADNTKLMTRKSSGNSGAPPGVILSASTTVWMPLSPQHLLDFLQDEKTRSHWDVLSQDGPMQSMLRFSKGRELDNNISLLRASADANQSDVLILQETCGDALGAVVVHAAVPAAEMDVVMNGGDSHAVPVLPSGFAIFPDCFPEGGGNKGGGSLLSIGFQILVSNLPEARLTVESVNTVKSLIGRTHRGLEGEGLVKNGEFIWVLCFWREIGVGEAKILLEWNRCLAKYSTFGGLNSLLHFVAAKSHNEAALMQACRYGHWEVVQTLILFRCNVTRVDYLSWRTALHFAAFNGFDRLVSFVYYLYLCRSHLLGAGSTPLHYAACGGNLKCCQILLARGSSRLALNCNGWLPLDVARMWGRHWLEPLLNPNSDLPLPIFPRSNYLSLPVATHECAQYSKLVLLMMLKSVPSVWRDRVQ</sequence>
<dbReference type="GO" id="GO:0005634">
    <property type="term" value="C:nucleus"/>
    <property type="evidence" value="ECO:0007669"/>
    <property type="project" value="UniProtKB-SubCell"/>
</dbReference>
<evidence type="ECO:0000256" key="13">
    <source>
        <dbReference type="SAM" id="MobiDB-lite"/>
    </source>
</evidence>
<dbReference type="EMBL" id="PNBA02000019">
    <property type="protein sequence ID" value="KAG6391949.1"/>
    <property type="molecule type" value="Genomic_DNA"/>
</dbReference>
<feature type="domain" description="START" evidence="15">
    <location>
        <begin position="303"/>
        <end position="536"/>
    </location>
</feature>
<reference evidence="16" key="2">
    <citation type="submission" date="2020-08" db="EMBL/GenBank/DDBJ databases">
        <title>Plant Genome Project.</title>
        <authorList>
            <person name="Zhang R.-G."/>
        </authorList>
    </citation>
    <scope>NUCLEOTIDE SEQUENCE</scope>
    <source>
        <strain evidence="16">Huo1</strain>
        <tissue evidence="16">Leaf</tissue>
    </source>
</reference>
<evidence type="ECO:0000313" key="16">
    <source>
        <dbReference type="EMBL" id="KAG6391949.1"/>
    </source>
</evidence>
<organism evidence="16">
    <name type="scientific">Salvia splendens</name>
    <name type="common">Scarlet sage</name>
    <dbReference type="NCBI Taxonomy" id="180675"/>
    <lineage>
        <taxon>Eukaryota</taxon>
        <taxon>Viridiplantae</taxon>
        <taxon>Streptophyta</taxon>
        <taxon>Embryophyta</taxon>
        <taxon>Tracheophyta</taxon>
        <taxon>Spermatophyta</taxon>
        <taxon>Magnoliopsida</taxon>
        <taxon>eudicotyledons</taxon>
        <taxon>Gunneridae</taxon>
        <taxon>Pentapetalae</taxon>
        <taxon>asterids</taxon>
        <taxon>lamiids</taxon>
        <taxon>Lamiales</taxon>
        <taxon>Lamiaceae</taxon>
        <taxon>Nepetoideae</taxon>
        <taxon>Mentheae</taxon>
        <taxon>Salviinae</taxon>
        <taxon>Salvia</taxon>
        <taxon>Salvia subgen. Calosphace</taxon>
        <taxon>core Calosphace</taxon>
    </lineage>
</organism>